<gene>
    <name evidence="2" type="ORF">Taro_052945</name>
</gene>
<accession>A0A843XJY5</accession>
<keyword evidence="3" id="KW-1185">Reference proteome</keyword>
<comment type="caution">
    <text evidence="2">The sequence shown here is derived from an EMBL/GenBank/DDBJ whole genome shotgun (WGS) entry which is preliminary data.</text>
</comment>
<reference evidence="2" key="1">
    <citation type="submission" date="2017-07" db="EMBL/GenBank/DDBJ databases">
        <title>Taro Niue Genome Assembly and Annotation.</title>
        <authorList>
            <person name="Atibalentja N."/>
            <person name="Keating K."/>
            <person name="Fields C.J."/>
        </authorList>
    </citation>
    <scope>NUCLEOTIDE SEQUENCE</scope>
    <source>
        <strain evidence="2">Niue_2</strain>
        <tissue evidence="2">Leaf</tissue>
    </source>
</reference>
<dbReference type="EMBL" id="NMUH01009338">
    <property type="protein sequence ID" value="MQM19929.1"/>
    <property type="molecule type" value="Genomic_DNA"/>
</dbReference>
<proteinExistence type="predicted"/>
<evidence type="ECO:0000313" key="2">
    <source>
        <dbReference type="EMBL" id="MQM19929.1"/>
    </source>
</evidence>
<evidence type="ECO:0000313" key="3">
    <source>
        <dbReference type="Proteomes" id="UP000652761"/>
    </source>
</evidence>
<dbReference type="Proteomes" id="UP000652761">
    <property type="component" value="Unassembled WGS sequence"/>
</dbReference>
<feature type="region of interest" description="Disordered" evidence="1">
    <location>
        <begin position="1"/>
        <end position="22"/>
    </location>
</feature>
<name>A0A843XJY5_COLES</name>
<evidence type="ECO:0000256" key="1">
    <source>
        <dbReference type="SAM" id="MobiDB-lite"/>
    </source>
</evidence>
<dbReference type="AlphaFoldDB" id="A0A843XJY5"/>
<protein>
    <submittedName>
        <fullName evidence="2">Uncharacterized protein</fullName>
    </submittedName>
</protein>
<feature type="non-terminal residue" evidence="2">
    <location>
        <position position="154"/>
    </location>
</feature>
<organism evidence="2 3">
    <name type="scientific">Colocasia esculenta</name>
    <name type="common">Wild taro</name>
    <name type="synonym">Arum esculentum</name>
    <dbReference type="NCBI Taxonomy" id="4460"/>
    <lineage>
        <taxon>Eukaryota</taxon>
        <taxon>Viridiplantae</taxon>
        <taxon>Streptophyta</taxon>
        <taxon>Embryophyta</taxon>
        <taxon>Tracheophyta</taxon>
        <taxon>Spermatophyta</taxon>
        <taxon>Magnoliopsida</taxon>
        <taxon>Liliopsida</taxon>
        <taxon>Araceae</taxon>
        <taxon>Aroideae</taxon>
        <taxon>Colocasieae</taxon>
        <taxon>Colocasia</taxon>
    </lineage>
</organism>
<sequence length="154" mass="17920">MSTRSAQGHIRRFPVRHPNSSPEAWSRTADAIAYGHPFAQMGITFRSIWEHDHRRYSHPLRFIPTPSVKELGITFRPGIRIVYVTTIRNRYFETVDKALVSWNLVLGPKFRRRSCVLVHRLSYSLGRTRIFVHPMIGTARKAPIRNRHFDSIGT</sequence>